<feature type="domain" description="Ion transport" evidence="20">
    <location>
        <begin position="756"/>
        <end position="1005"/>
    </location>
</feature>
<keyword evidence="10 19" id="KW-1133">Transmembrane helix</keyword>
<evidence type="ECO:0000256" key="10">
    <source>
        <dbReference type="ARBA" id="ARBA00022989"/>
    </source>
</evidence>
<evidence type="ECO:0000256" key="18">
    <source>
        <dbReference type="SAM" id="MobiDB-lite"/>
    </source>
</evidence>
<evidence type="ECO:0000259" key="20">
    <source>
        <dbReference type="Pfam" id="PF00520"/>
    </source>
</evidence>
<evidence type="ECO:0000256" key="2">
    <source>
        <dbReference type="ARBA" id="ARBA00009501"/>
    </source>
</evidence>
<keyword evidence="9" id="KW-0106">Calcium</keyword>
<dbReference type="Pfam" id="PF25969">
    <property type="entry name" value="NUDT9_N"/>
    <property type="match status" value="1"/>
</dbReference>
<name>A0A8T2KCG6_9PIPI</name>
<evidence type="ECO:0000256" key="6">
    <source>
        <dbReference type="ARBA" id="ARBA00022673"/>
    </source>
</evidence>
<evidence type="ECO:0000259" key="21">
    <source>
        <dbReference type="Pfam" id="PF18139"/>
    </source>
</evidence>
<feature type="domain" description="TRPM-like" evidence="22">
    <location>
        <begin position="434"/>
        <end position="682"/>
    </location>
</feature>
<dbReference type="Pfam" id="PF00520">
    <property type="entry name" value="Ion_trans"/>
    <property type="match status" value="1"/>
</dbReference>
<dbReference type="FunFam" id="3.90.79.10:FF:000047">
    <property type="entry name" value="Transient receptor potential cation channel subfamily M member 2"/>
    <property type="match status" value="1"/>
</dbReference>
<dbReference type="InterPro" id="IPR015797">
    <property type="entry name" value="NUDIX_hydrolase-like_dom_sf"/>
</dbReference>
<evidence type="ECO:0000313" key="24">
    <source>
        <dbReference type="Proteomes" id="UP000812440"/>
    </source>
</evidence>
<evidence type="ECO:0000256" key="17">
    <source>
        <dbReference type="ARBA" id="ARBA00070987"/>
    </source>
</evidence>
<sequence length="1444" mass="164471">MGNTKTKSHHQMDHLDGLQIHPTNVRYQHRPATGDPRRKKKNAAKFLDGEQIDVLNLWVTDNIRKKECVSFIPKVTESPSNQETCSCGHTRPEHHKNCRFSSVEPGTVWDPQKHVQEYPTDAHGDMIFTGTTRTWAKQWNLSVPNLLISVTGGAKNFNISSRLQEYGAWIITGGTHAGVMKHVGEAIRDFSGGENESEIVLIGIATWGIVHNRKSLISAAGGAPAEYPMDEGSQGGLCCLDNNHTHFILVDDGTYRKYGVEIPLRTKLEQYISEQTVEKGGTTIKIPIVCVVLEGGPGTLDTIYSSMCDNTPCVIVEGSGRVADIIAQVANLSISMITIAFVKEKLQMIFNETYDTFTEAQIIMWTKKIQDIVRMGSLLTILREDRTVEQGMDVAILQALLKASRSTDHRGQENWDHQLKLAVAWDRPDIAESQIFTEDWMWKPSDLYTALMIALIDDKPSFVRLFLEHGVSLSEFVNWERLTELYNHTDPSSPIHSKLEREALLDPSHRIGGPLIKLHHVSSVLHELLGGFTEHLYPGGKSHRLQSFSHINIRISVKVKSSPDSVQDLKHPVRDLLIWCIVQNRAELAEIIWRQSPDCIVGALACCKILKALSKEEDDAESAENMRLLADLYEERAVGVFSECHKNEESRAEQLLIRVSPVWGKTTSLDLAQESQGQTFMSDSGVQMFLNKTWCGRLSVENHLMPILLCMLFIPLIYSGVIMYRPPKYGCFWKFLGFFNAPIVKFYYNVVSYIGFLWLFAYVIMIDFQDSPSWREFLLYAWVFSILCEELRQLLYDPDNLGFVIKAIQYITDFWNQVDTTALSLFIVGLVCRLVSVNTMYLGRIFLSLDFMIFCLRLLHMFTVSKVLGPKIIMLRNMIKDIFFFLFLLAIWIVCYGVAKQAILTTNETRLDWIFRNVIYGPFLTLFGEIPTEVDSLNFDLTKCSQNGTDPTMPKCVFNDGSKALFPEWLTIMLLCFYLLFASILLLNLLIAMFSYTFEKVERQTDQIWRFYRFGLIKEYNERPAAPPPFILLGHFYFLFKNCFCKRAARGHKNLRLIMDEASESSLLSWESYMRDNYLNMEEMLNSQKQENIVKDTAESVSAVLNMFKTERGSEAQQLGERLSLLEEEVAKSSQQLQWIVSALKDKGFSSKSQTLVSVQSSSQDSENSFHGSDSFVEKKPLYHVNSRILQYAHSSTTRYPVPDEMVPWEVPFPGYDPPFYIAERKDRGAYNPNAEMSQPTKKYNTVDNALDLRSSCGTYTVQDGLPLNPMGRTGIRGVGSLRWFGPNHSIHPVITRWITKANGPSDKKMPRKSLEVLVIKGSENKQWALPGGTLSPGEEIPSKLLSILNAGYLDHFLTLLKNGREVFRGYLDDPRNTDNAWIETLAKSIHLDTEETLNRFVKNLKESNSVFSLRWQLLDRKIPIYANEKEILQRTAELHGAHY</sequence>
<evidence type="ECO:0000256" key="11">
    <source>
        <dbReference type="ARBA" id="ARBA00023065"/>
    </source>
</evidence>
<dbReference type="Gene3D" id="3.90.79.10">
    <property type="entry name" value="Nucleoside Triphosphate Pyrophosphohydrolase"/>
    <property type="match status" value="1"/>
</dbReference>
<keyword evidence="7 19" id="KW-0812">Transmembrane</keyword>
<accession>A0A8T2KCG6</accession>
<evidence type="ECO:0000256" key="14">
    <source>
        <dbReference type="ARBA" id="ARBA00023303"/>
    </source>
</evidence>
<keyword evidence="24" id="KW-1185">Reference proteome</keyword>
<keyword evidence="6" id="KW-0107">Calcium channel</keyword>
<keyword evidence="12 19" id="KW-0472">Membrane</keyword>
<keyword evidence="5" id="KW-0109">Calcium transport</keyword>
<evidence type="ECO:0000256" key="7">
    <source>
        <dbReference type="ARBA" id="ARBA00022692"/>
    </source>
</evidence>
<evidence type="ECO:0000256" key="8">
    <source>
        <dbReference type="ARBA" id="ARBA00022723"/>
    </source>
</evidence>
<dbReference type="SUPFAM" id="SSF55811">
    <property type="entry name" value="Nudix"/>
    <property type="match status" value="1"/>
</dbReference>
<feature type="domain" description="TRPM SLOG" evidence="21">
    <location>
        <begin position="136"/>
        <end position="355"/>
    </location>
</feature>
<dbReference type="OrthoDB" id="310870at2759"/>
<keyword evidence="13" id="KW-1015">Disulfide bond</keyword>
<dbReference type="PANTHER" id="PTHR13800:SF45">
    <property type="entry name" value="TRANSIENT RECEPTOR POTENTIAL CATION CHANNEL SUBFAMILY M MEMBER 2 ISOFORM X1"/>
    <property type="match status" value="1"/>
</dbReference>
<dbReference type="InterPro" id="IPR057366">
    <property type="entry name" value="TRPM-like"/>
</dbReference>
<evidence type="ECO:0000313" key="23">
    <source>
        <dbReference type="EMBL" id="KAG8453087.1"/>
    </source>
</evidence>
<dbReference type="Proteomes" id="UP000812440">
    <property type="component" value="Chromosome 2"/>
</dbReference>
<keyword evidence="3" id="KW-0813">Transport</keyword>
<protein>
    <recommendedName>
        <fullName evidence="17">Transient receptor potential cation channel subfamily M member 2</fullName>
    </recommendedName>
</protein>
<dbReference type="Gene3D" id="3.40.50.450">
    <property type="match status" value="1"/>
</dbReference>
<evidence type="ECO:0000256" key="13">
    <source>
        <dbReference type="ARBA" id="ARBA00023157"/>
    </source>
</evidence>
<comment type="catalytic activity">
    <reaction evidence="15">
        <text>Na(+)(in) = Na(+)(out)</text>
        <dbReference type="Rhea" id="RHEA:34963"/>
        <dbReference type="ChEBI" id="CHEBI:29101"/>
    </reaction>
</comment>
<evidence type="ECO:0000256" key="9">
    <source>
        <dbReference type="ARBA" id="ARBA00022837"/>
    </source>
</evidence>
<organism evidence="23 24">
    <name type="scientific">Hymenochirus boettgeri</name>
    <name type="common">Congo dwarf clawed frog</name>
    <dbReference type="NCBI Taxonomy" id="247094"/>
    <lineage>
        <taxon>Eukaryota</taxon>
        <taxon>Metazoa</taxon>
        <taxon>Chordata</taxon>
        <taxon>Craniata</taxon>
        <taxon>Vertebrata</taxon>
        <taxon>Euteleostomi</taxon>
        <taxon>Amphibia</taxon>
        <taxon>Batrachia</taxon>
        <taxon>Anura</taxon>
        <taxon>Pipoidea</taxon>
        <taxon>Pipidae</taxon>
        <taxon>Pipinae</taxon>
        <taxon>Hymenochirus</taxon>
    </lineage>
</organism>
<feature type="transmembrane region" description="Helical" evidence="19">
    <location>
        <begin position="969"/>
        <end position="994"/>
    </location>
</feature>
<keyword evidence="8" id="KW-0479">Metal-binding</keyword>
<evidence type="ECO:0000256" key="4">
    <source>
        <dbReference type="ARBA" id="ARBA00022475"/>
    </source>
</evidence>
<evidence type="ECO:0000256" key="5">
    <source>
        <dbReference type="ARBA" id="ARBA00022568"/>
    </source>
</evidence>
<feature type="region of interest" description="Disordered" evidence="18">
    <location>
        <begin position="1"/>
        <end position="39"/>
    </location>
</feature>
<dbReference type="InterPro" id="IPR041491">
    <property type="entry name" value="TRPM_SLOG"/>
</dbReference>
<evidence type="ECO:0000259" key="22">
    <source>
        <dbReference type="Pfam" id="PF25508"/>
    </source>
</evidence>
<dbReference type="InterPro" id="IPR005821">
    <property type="entry name" value="Ion_trans_dom"/>
</dbReference>
<dbReference type="GO" id="GO:0051209">
    <property type="term" value="P:release of sequestered calcium ion into cytosol"/>
    <property type="evidence" value="ECO:0007669"/>
    <property type="project" value="TreeGrafter"/>
</dbReference>
<dbReference type="CDD" id="cd03670">
    <property type="entry name" value="NUDIX_ADPRase_Nudt9"/>
    <property type="match status" value="1"/>
</dbReference>
<evidence type="ECO:0000256" key="12">
    <source>
        <dbReference type="ARBA" id="ARBA00023136"/>
    </source>
</evidence>
<dbReference type="Pfam" id="PF25508">
    <property type="entry name" value="TRPM2"/>
    <property type="match status" value="1"/>
</dbReference>
<dbReference type="InterPro" id="IPR050927">
    <property type="entry name" value="TRPM"/>
</dbReference>
<dbReference type="EMBL" id="JAACNH010000002">
    <property type="protein sequence ID" value="KAG8453087.1"/>
    <property type="molecule type" value="Genomic_DNA"/>
</dbReference>
<dbReference type="PANTHER" id="PTHR13800">
    <property type="entry name" value="TRANSIENT RECEPTOR POTENTIAL CATION CHANNEL, SUBFAMILY M, MEMBER 6"/>
    <property type="match status" value="1"/>
</dbReference>
<dbReference type="Pfam" id="PF18139">
    <property type="entry name" value="LSDAT_euk"/>
    <property type="match status" value="1"/>
</dbReference>
<gene>
    <name evidence="23" type="ORF">GDO86_004775</name>
</gene>
<keyword evidence="14" id="KW-0407">Ion channel</keyword>
<dbReference type="GO" id="GO:0099604">
    <property type="term" value="F:ligand-gated calcium channel activity"/>
    <property type="evidence" value="ECO:0007669"/>
    <property type="project" value="TreeGrafter"/>
</dbReference>
<comment type="catalytic activity">
    <reaction evidence="16">
        <text>Ca(2+)(in) = Ca(2+)(out)</text>
        <dbReference type="Rhea" id="RHEA:29671"/>
        <dbReference type="ChEBI" id="CHEBI:29108"/>
    </reaction>
</comment>
<evidence type="ECO:0000256" key="16">
    <source>
        <dbReference type="ARBA" id="ARBA00036634"/>
    </source>
</evidence>
<evidence type="ECO:0000256" key="3">
    <source>
        <dbReference type="ARBA" id="ARBA00022448"/>
    </source>
</evidence>
<feature type="transmembrane region" description="Helical" evidence="19">
    <location>
        <begin position="816"/>
        <end position="836"/>
    </location>
</feature>
<dbReference type="GO" id="GO:0046872">
    <property type="term" value="F:metal ion binding"/>
    <property type="evidence" value="ECO:0007669"/>
    <property type="project" value="UniProtKB-KW"/>
</dbReference>
<evidence type="ECO:0000256" key="19">
    <source>
        <dbReference type="SAM" id="Phobius"/>
    </source>
</evidence>
<comment type="caution">
    <text evidence="23">The sequence shown here is derived from an EMBL/GenBank/DDBJ whole genome shotgun (WGS) entry which is preliminary data.</text>
</comment>
<comment type="subcellular location">
    <subcellularLocation>
        <location evidence="1">Cell membrane</location>
        <topology evidence="1">Multi-pass membrane protein</topology>
    </subcellularLocation>
</comment>
<proteinExistence type="inferred from homology"/>
<comment type="similarity">
    <text evidence="2">Belongs to the transient receptor (TC 1.A.4) family. LTrpC subfamily. TRPM2 sub-subfamily.</text>
</comment>
<feature type="transmembrane region" description="Helical" evidence="19">
    <location>
        <begin position="882"/>
        <end position="899"/>
    </location>
</feature>
<keyword evidence="11" id="KW-0406">Ion transport</keyword>
<keyword evidence="4" id="KW-1003">Cell membrane</keyword>
<feature type="transmembrane region" description="Helical" evidence="19">
    <location>
        <begin position="704"/>
        <end position="725"/>
    </location>
</feature>
<dbReference type="GO" id="GO:0005886">
    <property type="term" value="C:plasma membrane"/>
    <property type="evidence" value="ECO:0007669"/>
    <property type="project" value="UniProtKB-SubCell"/>
</dbReference>
<feature type="transmembrane region" description="Helical" evidence="19">
    <location>
        <begin position="746"/>
        <end position="765"/>
    </location>
</feature>
<evidence type="ECO:0000256" key="1">
    <source>
        <dbReference type="ARBA" id="ARBA00004651"/>
    </source>
</evidence>
<evidence type="ECO:0000256" key="15">
    <source>
        <dbReference type="ARBA" id="ARBA00036239"/>
    </source>
</evidence>
<reference evidence="23" key="1">
    <citation type="thesis" date="2020" institute="ProQuest LLC" country="789 East Eisenhower Parkway, Ann Arbor, MI, USA">
        <title>Comparative Genomics and Chromosome Evolution.</title>
        <authorList>
            <person name="Mudd A.B."/>
        </authorList>
    </citation>
    <scope>NUCLEOTIDE SEQUENCE</scope>
    <source>
        <strain evidence="23">Female2</strain>
        <tissue evidence="23">Blood</tissue>
    </source>
</reference>